<evidence type="ECO:0008006" key="3">
    <source>
        <dbReference type="Google" id="ProtNLM"/>
    </source>
</evidence>
<organism evidence="1 2">
    <name type="scientific">Aquisalimonas asiatica</name>
    <dbReference type="NCBI Taxonomy" id="406100"/>
    <lineage>
        <taxon>Bacteria</taxon>
        <taxon>Pseudomonadati</taxon>
        <taxon>Pseudomonadota</taxon>
        <taxon>Gammaproteobacteria</taxon>
        <taxon>Chromatiales</taxon>
        <taxon>Ectothiorhodospiraceae</taxon>
        <taxon>Aquisalimonas</taxon>
    </lineage>
</organism>
<protein>
    <recommendedName>
        <fullName evidence="3">DUF2857 domain-containing protein</fullName>
    </recommendedName>
</protein>
<dbReference type="RefSeq" id="WP_091642757.1">
    <property type="nucleotide sequence ID" value="NZ_FOEG01000003.1"/>
</dbReference>
<evidence type="ECO:0000313" key="1">
    <source>
        <dbReference type="EMBL" id="SEO84246.1"/>
    </source>
</evidence>
<dbReference type="AlphaFoldDB" id="A0A1H8T0F4"/>
<sequence>MSTELAYQVIRFAVEKLKTGDLNAVSDLGFEPDEIRAMEQMTVGELHHLARMGTHFLDVAVDHRCLDHALSHARVEARTECTQDDLIRQGAGTEMLHALCGLTPGEVCRRRRMLGVQRPQGRPPRLPRTKEDRIWRLWQAHAQLDEPERYLQVARDCDVSAQAVWRLVQESRAIQAESAKGAGAANVVTLITHHAAQEE</sequence>
<evidence type="ECO:0000313" key="2">
    <source>
        <dbReference type="Proteomes" id="UP000199657"/>
    </source>
</evidence>
<dbReference type="OrthoDB" id="5782286at2"/>
<proteinExistence type="predicted"/>
<gene>
    <name evidence="1" type="ORF">SAMN04488052_103317</name>
</gene>
<dbReference type="STRING" id="406100.SAMN04488052_103317"/>
<reference evidence="1 2" key="1">
    <citation type="submission" date="2016-10" db="EMBL/GenBank/DDBJ databases">
        <authorList>
            <person name="de Groot N.N."/>
        </authorList>
    </citation>
    <scope>NUCLEOTIDE SEQUENCE [LARGE SCALE GENOMIC DNA]</scope>
    <source>
        <strain evidence="1 2">CGMCC 1.6291</strain>
    </source>
</reference>
<keyword evidence="2" id="KW-1185">Reference proteome</keyword>
<dbReference type="Proteomes" id="UP000199657">
    <property type="component" value="Unassembled WGS sequence"/>
</dbReference>
<dbReference type="InterPro" id="IPR021364">
    <property type="entry name" value="DUF2857"/>
</dbReference>
<name>A0A1H8T0F4_9GAMM</name>
<dbReference type="Pfam" id="PF11198">
    <property type="entry name" value="DUF2857"/>
    <property type="match status" value="1"/>
</dbReference>
<accession>A0A1H8T0F4</accession>
<dbReference type="EMBL" id="FOEG01000003">
    <property type="protein sequence ID" value="SEO84246.1"/>
    <property type="molecule type" value="Genomic_DNA"/>
</dbReference>